<accession>A0AC34QPC7</accession>
<organism evidence="1 2">
    <name type="scientific">Panagrolaimus sp. JU765</name>
    <dbReference type="NCBI Taxonomy" id="591449"/>
    <lineage>
        <taxon>Eukaryota</taxon>
        <taxon>Metazoa</taxon>
        <taxon>Ecdysozoa</taxon>
        <taxon>Nematoda</taxon>
        <taxon>Chromadorea</taxon>
        <taxon>Rhabditida</taxon>
        <taxon>Tylenchina</taxon>
        <taxon>Panagrolaimomorpha</taxon>
        <taxon>Panagrolaimoidea</taxon>
        <taxon>Panagrolaimidae</taxon>
        <taxon>Panagrolaimus</taxon>
    </lineage>
</organism>
<proteinExistence type="predicted"/>
<reference evidence="2" key="1">
    <citation type="submission" date="2022-11" db="UniProtKB">
        <authorList>
            <consortium name="WormBaseParasite"/>
        </authorList>
    </citation>
    <scope>IDENTIFICATION</scope>
</reference>
<sequence length="209" mass="23701">MDKLELVSLNGRGRAEALRMLLIVSKASFLDHRVNLAQWKEFKRREQLPDDTKLPLLRINGKRTIVGSVEIGKFIASEFGLYGKTKAEESQIDDVVNLVENLQPNLAPVIRATLAKDFIKRKEAWAEYKETTLAPILEKLTEKLDGNDFFVGKRLSWADIIVAEILSRFASCFDSNFIHNHPSLKHHLMSIEKIPSLAKYIGDRPAAAF</sequence>
<protein>
    <submittedName>
        <fullName evidence="2">Glutathione S-transferase</fullName>
    </submittedName>
</protein>
<evidence type="ECO:0000313" key="1">
    <source>
        <dbReference type="Proteomes" id="UP000887576"/>
    </source>
</evidence>
<name>A0AC34QPC7_9BILA</name>
<dbReference type="WBParaSite" id="JU765_v2.g18101.t1">
    <property type="protein sequence ID" value="JU765_v2.g18101.t1"/>
    <property type="gene ID" value="JU765_v2.g18101"/>
</dbReference>
<dbReference type="Proteomes" id="UP000887576">
    <property type="component" value="Unplaced"/>
</dbReference>
<evidence type="ECO:0000313" key="2">
    <source>
        <dbReference type="WBParaSite" id="JU765_v2.g18101.t1"/>
    </source>
</evidence>